<feature type="domain" description="PAS" evidence="8">
    <location>
        <begin position="159"/>
        <end position="204"/>
    </location>
</feature>
<dbReference type="SUPFAM" id="SSF55785">
    <property type="entry name" value="PYP-like sensor domain (PAS domain)"/>
    <property type="match status" value="1"/>
</dbReference>
<dbReference type="KEGG" id="nph:NP_1804A"/>
<dbReference type="eggNOG" id="arCOG02364">
    <property type="taxonomic scope" value="Archaea"/>
</dbReference>
<dbReference type="Gene3D" id="3.30.565.10">
    <property type="entry name" value="Histidine kinase-like ATPase, C-terminal domain"/>
    <property type="match status" value="1"/>
</dbReference>
<dbReference type="InterPro" id="IPR035965">
    <property type="entry name" value="PAS-like_dom_sf"/>
</dbReference>
<dbReference type="InterPro" id="IPR036890">
    <property type="entry name" value="HATPase_C_sf"/>
</dbReference>
<evidence type="ECO:0000259" key="8">
    <source>
        <dbReference type="PROSITE" id="PS50112"/>
    </source>
</evidence>
<dbReference type="GO" id="GO:0004673">
    <property type="term" value="F:protein histidine kinase activity"/>
    <property type="evidence" value="ECO:0007669"/>
    <property type="project" value="UniProtKB-EC"/>
</dbReference>
<dbReference type="InterPro" id="IPR005467">
    <property type="entry name" value="His_kinase_dom"/>
</dbReference>
<dbReference type="HOGENOM" id="CLU_000445_114_58_2"/>
<keyword evidence="6" id="KW-0902">Two-component regulatory system</keyword>
<dbReference type="InterPro" id="IPR003594">
    <property type="entry name" value="HATPase_dom"/>
</dbReference>
<proteinExistence type="predicted"/>
<dbReference type="Proteomes" id="UP000002698">
    <property type="component" value="Chromosome"/>
</dbReference>
<dbReference type="PROSITE" id="PS50112">
    <property type="entry name" value="PAS"/>
    <property type="match status" value="1"/>
</dbReference>
<dbReference type="GO" id="GO:0006355">
    <property type="term" value="P:regulation of DNA-templated transcription"/>
    <property type="evidence" value="ECO:0007669"/>
    <property type="project" value="InterPro"/>
</dbReference>
<dbReference type="EnsemblBacteria" id="CAI48993">
    <property type="protein sequence ID" value="CAI48993"/>
    <property type="gene ID" value="NP_1804A"/>
</dbReference>
<dbReference type="InterPro" id="IPR000014">
    <property type="entry name" value="PAS"/>
</dbReference>
<dbReference type="NCBIfam" id="TIGR00229">
    <property type="entry name" value="sensory_box"/>
    <property type="match status" value="1"/>
</dbReference>
<dbReference type="EC" id="2.7.13.3" evidence="10"/>
<keyword evidence="3" id="KW-0547">Nucleotide-binding</keyword>
<dbReference type="PROSITE" id="PS50109">
    <property type="entry name" value="HIS_KIN"/>
    <property type="match status" value="1"/>
</dbReference>
<feature type="domain" description="Histidine kinase" evidence="7">
    <location>
        <begin position="298"/>
        <end position="499"/>
    </location>
</feature>
<dbReference type="GO" id="GO:0005524">
    <property type="term" value="F:ATP binding"/>
    <property type="evidence" value="ECO:0007669"/>
    <property type="project" value="UniProtKB-KW"/>
</dbReference>
<dbReference type="InterPro" id="IPR000700">
    <property type="entry name" value="PAS-assoc_C"/>
</dbReference>
<dbReference type="SUPFAM" id="SSF55874">
    <property type="entry name" value="ATPase domain of HSP90 chaperone/DNA topoisomerase II/histidine kinase"/>
    <property type="match status" value="1"/>
</dbReference>
<reference evidence="10 11" key="1">
    <citation type="journal article" date="2005" name="Genome Res.">
        <title>Living with two extremes: conclusions from the genome sequence of Natronomonas pharaonis.</title>
        <authorList>
            <person name="Falb M."/>
            <person name="Pfeiffer F."/>
            <person name="Palm P."/>
            <person name="Rodewald K."/>
            <person name="Hickmann V."/>
            <person name="Tittor J."/>
            <person name="Oesterhelt D."/>
        </authorList>
    </citation>
    <scope>NUCLEOTIDE SEQUENCE [LARGE SCALE GENOMIC DNA]</scope>
    <source>
        <strain evidence="11">ATCC 35678 / DSM 2160 / CIP 103997 / JCM 8858 / NBRC 14720 / NCIMB 2260 / Gabara</strain>
    </source>
</reference>
<evidence type="ECO:0000256" key="1">
    <source>
        <dbReference type="ARBA" id="ARBA00022553"/>
    </source>
</evidence>
<evidence type="ECO:0000256" key="3">
    <source>
        <dbReference type="ARBA" id="ARBA00022741"/>
    </source>
</evidence>
<protein>
    <submittedName>
        <fullName evidence="10">Sensor box histidine kinase</fullName>
        <ecNumber evidence="10">2.7.13.3</ecNumber>
    </submittedName>
</protein>
<keyword evidence="1" id="KW-0597">Phosphoprotein</keyword>
<evidence type="ECO:0000256" key="2">
    <source>
        <dbReference type="ARBA" id="ARBA00022679"/>
    </source>
</evidence>
<name>A0A1U7EVE8_NATPD</name>
<dbReference type="Pfam" id="PF02518">
    <property type="entry name" value="HATPase_c"/>
    <property type="match status" value="1"/>
</dbReference>
<dbReference type="EMBL" id="CR936257">
    <property type="protein sequence ID" value="CAI48993.2"/>
    <property type="molecule type" value="Genomic_DNA"/>
</dbReference>
<evidence type="ECO:0000256" key="4">
    <source>
        <dbReference type="ARBA" id="ARBA00022777"/>
    </source>
</evidence>
<keyword evidence="5" id="KW-0067">ATP-binding</keyword>
<evidence type="ECO:0000313" key="11">
    <source>
        <dbReference type="Proteomes" id="UP000002698"/>
    </source>
</evidence>
<dbReference type="GO" id="GO:0000160">
    <property type="term" value="P:phosphorelay signal transduction system"/>
    <property type="evidence" value="ECO:0007669"/>
    <property type="project" value="UniProtKB-KW"/>
</dbReference>
<evidence type="ECO:0000313" key="10">
    <source>
        <dbReference type="EMBL" id="CAI48993.2"/>
    </source>
</evidence>
<dbReference type="AlphaFoldDB" id="A0A1U7EVE8"/>
<dbReference type="PANTHER" id="PTHR43065">
    <property type="entry name" value="SENSOR HISTIDINE KINASE"/>
    <property type="match status" value="1"/>
</dbReference>
<dbReference type="PANTHER" id="PTHR43065:SF10">
    <property type="entry name" value="PEROXIDE STRESS-ACTIVATED HISTIDINE KINASE MAK3"/>
    <property type="match status" value="1"/>
</dbReference>
<accession>A0A1U7EVE8</accession>
<dbReference type="CDD" id="cd00130">
    <property type="entry name" value="PAS"/>
    <property type="match status" value="1"/>
</dbReference>
<dbReference type="PROSITE" id="PS50113">
    <property type="entry name" value="PAC"/>
    <property type="match status" value="1"/>
</dbReference>
<dbReference type="RefSeq" id="WP_011322625.1">
    <property type="nucleotide sequence ID" value="NC_007426.1"/>
</dbReference>
<organism evidence="10 11">
    <name type="scientific">Natronomonas pharaonis (strain ATCC 35678 / DSM 2160 / CIP 103997 / JCM 8858 / NBRC 14720 / NCIMB 2260 / Gabara)</name>
    <name type="common">Halobacterium pharaonis</name>
    <dbReference type="NCBI Taxonomy" id="348780"/>
    <lineage>
        <taxon>Archaea</taxon>
        <taxon>Methanobacteriati</taxon>
        <taxon>Methanobacteriota</taxon>
        <taxon>Stenosarchaea group</taxon>
        <taxon>Halobacteria</taxon>
        <taxon>Halobacteriales</taxon>
        <taxon>Natronomonadaceae</taxon>
        <taxon>Natronomonas</taxon>
    </lineage>
</organism>
<feature type="domain" description="PAC" evidence="9">
    <location>
        <begin position="230"/>
        <end position="283"/>
    </location>
</feature>
<evidence type="ECO:0000256" key="5">
    <source>
        <dbReference type="ARBA" id="ARBA00022840"/>
    </source>
</evidence>
<dbReference type="CDD" id="cd00075">
    <property type="entry name" value="HATPase"/>
    <property type="match status" value="1"/>
</dbReference>
<keyword evidence="4 10" id="KW-0418">Kinase</keyword>
<dbReference type="Gene3D" id="3.30.450.20">
    <property type="entry name" value="PAS domain"/>
    <property type="match status" value="1"/>
</dbReference>
<sequence length="499" mass="56231">MSGGLADTADGIDPEVAETTVQLLVDDDERRRRLDDVLGKRYRILADEATPATEADLHVVDSAALETLQDQLARLTRRDQPVFRPVLLLCQSGCRCDVAEEALHEDETETDEPPVVDDVIRPSLDDVLLRRRIRTLVVRRRQSRRLESKVSTLRQRERRLRSFKRAVERSGHSIMITDTEGVIRYVNPAFEGITGYSEAEAVGEKPSLLQSGEHDETFYRSLWTTISDGDVWESQVINERKDGEQYVVDQTIAPITDGDRIEGYVSVNSDITDRVTRERELRSRERELDRLRQILTRVLRHNIRNDATVFTGYGELIAENADEPYASMAEGIVETAESLSKTTEKARELSRLVERDPTPTAHDLSSLLRSTAEEVQTEFPEVDITVDVDDDLSVLGTEELPRVFHALLENAAAHNDASDPEVRLRTVAGDPVLVVIEDNGPGIPETEVKSLDSREETPLQHSDGTGLWLAGWILDRSDGTLRFDDHDDGTRIEIELLRP</sequence>
<evidence type="ECO:0000256" key="6">
    <source>
        <dbReference type="ARBA" id="ARBA00023012"/>
    </source>
</evidence>
<dbReference type="Pfam" id="PF00989">
    <property type="entry name" value="PAS"/>
    <property type="match status" value="1"/>
</dbReference>
<dbReference type="InterPro" id="IPR001610">
    <property type="entry name" value="PAC"/>
</dbReference>
<keyword evidence="11" id="KW-1185">Reference proteome</keyword>
<dbReference type="SMART" id="SM00091">
    <property type="entry name" value="PAS"/>
    <property type="match status" value="1"/>
</dbReference>
<dbReference type="GeneID" id="3701259"/>
<evidence type="ECO:0000259" key="9">
    <source>
        <dbReference type="PROSITE" id="PS50113"/>
    </source>
</evidence>
<gene>
    <name evidence="10" type="ordered locus">NP_1804A</name>
</gene>
<evidence type="ECO:0000259" key="7">
    <source>
        <dbReference type="PROSITE" id="PS50109"/>
    </source>
</evidence>
<dbReference type="OrthoDB" id="230688at2157"/>
<keyword evidence="2 10" id="KW-0808">Transferase</keyword>
<dbReference type="InterPro" id="IPR013767">
    <property type="entry name" value="PAS_fold"/>
</dbReference>
<dbReference type="SMART" id="SM00086">
    <property type="entry name" value="PAC"/>
    <property type="match status" value="1"/>
</dbReference>